<comment type="caution">
    <text evidence="1">The sequence shown here is derived from an EMBL/GenBank/DDBJ whole genome shotgun (WGS) entry which is preliminary data.</text>
</comment>
<reference evidence="1 2" key="1">
    <citation type="submission" date="2016-01" db="EMBL/GenBank/DDBJ databases">
        <title>The new phylogeny of the genus Mycobacterium.</title>
        <authorList>
            <person name="Tarcisio F."/>
            <person name="Conor M."/>
            <person name="Antonella G."/>
            <person name="Elisabetta G."/>
            <person name="Giulia F.S."/>
            <person name="Sara T."/>
            <person name="Anna F."/>
            <person name="Clotilde B."/>
            <person name="Roberto B."/>
            <person name="Veronica D.S."/>
            <person name="Fabio R."/>
            <person name="Monica P."/>
            <person name="Olivier J."/>
            <person name="Enrico T."/>
            <person name="Nicola S."/>
        </authorList>
    </citation>
    <scope>NUCLEOTIDE SEQUENCE [LARGE SCALE GENOMIC DNA]</scope>
    <source>
        <strain evidence="1 2">DSM 44164</strain>
    </source>
</reference>
<organism evidence="1 2">
    <name type="scientific">Mycolicibacter nonchromogenicus</name>
    <name type="common">Mycobacterium nonchromogenicum</name>
    <dbReference type="NCBI Taxonomy" id="1782"/>
    <lineage>
        <taxon>Bacteria</taxon>
        <taxon>Bacillati</taxon>
        <taxon>Actinomycetota</taxon>
        <taxon>Actinomycetes</taxon>
        <taxon>Mycobacteriales</taxon>
        <taxon>Mycobacteriaceae</taxon>
        <taxon>Mycolicibacter</taxon>
    </lineage>
</organism>
<dbReference type="Gene3D" id="1.20.120.520">
    <property type="entry name" value="nmb1532 protein domain like"/>
    <property type="match status" value="1"/>
</dbReference>
<keyword evidence="2" id="KW-1185">Reference proteome</keyword>
<name>A0A1X1Z7A8_MYCNO</name>
<accession>A0A1X1Z7A8</accession>
<dbReference type="STRING" id="1782.AWC18_15145"/>
<gene>
    <name evidence="1" type="ORF">AWC18_15145</name>
</gene>
<proteinExistence type="predicted"/>
<dbReference type="Proteomes" id="UP000193108">
    <property type="component" value="Unassembled WGS sequence"/>
</dbReference>
<dbReference type="EMBL" id="LQPI01000053">
    <property type="protein sequence ID" value="ORW19141.1"/>
    <property type="molecule type" value="Genomic_DNA"/>
</dbReference>
<dbReference type="AlphaFoldDB" id="A0A1X1Z7A8"/>
<sequence>MPDAALSAALERAHLQIEEGISAFVEGLQDGSVDADGLSATLAELRRHIYLEEQLLFPTISAGPHMMAVFGMVRGHGAIWRTMNAFDDLAHAGADHATLRAAGRRLLDQLAAHNKVEEPVIYPVADTGLAPEVAAEVAEFLAAGQMPRGWTCARSAA</sequence>
<evidence type="ECO:0000313" key="1">
    <source>
        <dbReference type="EMBL" id="ORW19141.1"/>
    </source>
</evidence>
<dbReference type="RefSeq" id="WP_064999174.1">
    <property type="nucleotide sequence ID" value="NZ_LQPI01000053.1"/>
</dbReference>
<protein>
    <submittedName>
        <fullName evidence="1">Hemerythrin</fullName>
    </submittedName>
</protein>
<evidence type="ECO:0000313" key="2">
    <source>
        <dbReference type="Proteomes" id="UP000193108"/>
    </source>
</evidence>